<feature type="compositionally biased region" description="Low complexity" evidence="1">
    <location>
        <begin position="210"/>
        <end position="224"/>
    </location>
</feature>
<evidence type="ECO:0000256" key="1">
    <source>
        <dbReference type="SAM" id="MobiDB-lite"/>
    </source>
</evidence>
<reference evidence="2" key="1">
    <citation type="journal article" date="2020" name="mSystems">
        <title>Genome- and Community-Level Interaction Insights into Carbon Utilization and Element Cycling Functions of Hydrothermarchaeota in Hydrothermal Sediment.</title>
        <authorList>
            <person name="Zhou Z."/>
            <person name="Liu Y."/>
            <person name="Xu W."/>
            <person name="Pan J."/>
            <person name="Luo Z.H."/>
            <person name="Li M."/>
        </authorList>
    </citation>
    <scope>NUCLEOTIDE SEQUENCE [LARGE SCALE GENOMIC DNA]</scope>
    <source>
        <strain evidence="2">SpSt-508</strain>
    </source>
</reference>
<name>A0A7C4LJL0_9PLAN</name>
<proteinExistence type="predicted"/>
<dbReference type="AlphaFoldDB" id="A0A7C4LJL0"/>
<comment type="caution">
    <text evidence="2">The sequence shown here is derived from an EMBL/GenBank/DDBJ whole genome shotgun (WGS) entry which is preliminary data.</text>
</comment>
<feature type="compositionally biased region" description="Low complexity" evidence="1">
    <location>
        <begin position="371"/>
        <end position="380"/>
    </location>
</feature>
<organism evidence="2">
    <name type="scientific">Schlesneria paludicola</name>
    <dbReference type="NCBI Taxonomy" id="360056"/>
    <lineage>
        <taxon>Bacteria</taxon>
        <taxon>Pseudomonadati</taxon>
        <taxon>Planctomycetota</taxon>
        <taxon>Planctomycetia</taxon>
        <taxon>Planctomycetales</taxon>
        <taxon>Planctomycetaceae</taxon>
        <taxon>Schlesneria</taxon>
    </lineage>
</organism>
<protein>
    <recommendedName>
        <fullName evidence="3">SH3 domain-containing protein</fullName>
    </recommendedName>
</protein>
<gene>
    <name evidence="2" type="ORF">ENS64_03070</name>
</gene>
<feature type="region of interest" description="Disordered" evidence="1">
    <location>
        <begin position="201"/>
        <end position="231"/>
    </location>
</feature>
<evidence type="ECO:0000313" key="2">
    <source>
        <dbReference type="EMBL" id="HGT38236.1"/>
    </source>
</evidence>
<feature type="region of interest" description="Disordered" evidence="1">
    <location>
        <begin position="329"/>
        <end position="398"/>
    </location>
</feature>
<feature type="compositionally biased region" description="Pro residues" evidence="1">
    <location>
        <begin position="350"/>
        <end position="366"/>
    </location>
</feature>
<dbReference type="EMBL" id="DSVQ01000006">
    <property type="protein sequence ID" value="HGT38236.1"/>
    <property type="molecule type" value="Genomic_DNA"/>
</dbReference>
<evidence type="ECO:0008006" key="3">
    <source>
        <dbReference type="Google" id="ProtNLM"/>
    </source>
</evidence>
<sequence>MRLVGPLLCGILLGGALVDAQERRFPYEAIVDVDEEFVRSGPGPKYYPTGKLNRGDKVVVHRHDLGGWYMIAPPPGSFSWIQAEYVQRVDKQRGRLIANNVIVHVGSSLADERSVYQRTLSKGDTVEILEEATVTTERGPVALYKIKPPPREFRWIAGKALVPAEGGRGASPPRLRPQVPAAPSINGPVALDVALEPSDDAFAPSPLTIPAENSPPANAAEQPSGKSPLLNPDLEAFREQLHELDRKFREMVQQEPIHWDLAGVERSYRALDEQAREAGFHHSVLQRLKTIERYARIQKDYADFHRLTTETRQRDAQLASMQRQFDPAAAVPPLGPKTPSASASGLPHAVPVPPGTAGLPNPPLSPVPEATPLGPTTPGPTTGGVSGGAVRPDGTRSRFDGAGIIERAAAGPANTPRFVLMAPDGRLLAYLQPVAGLDLNRYLHQSMGIIGDRSYRPELKSDLIIVRGLQPVRLRN</sequence>
<accession>A0A7C4LJL0</accession>
<dbReference type="Gene3D" id="2.30.30.40">
    <property type="entry name" value="SH3 Domains"/>
    <property type="match status" value="1"/>
</dbReference>